<dbReference type="GO" id="GO:0009360">
    <property type="term" value="C:DNA polymerase III complex"/>
    <property type="evidence" value="ECO:0007669"/>
    <property type="project" value="TreeGrafter"/>
</dbReference>
<dbReference type="Proteomes" id="UP000463224">
    <property type="component" value="Unassembled WGS sequence"/>
</dbReference>
<reference evidence="2 3" key="1">
    <citation type="submission" date="2019-12" db="EMBL/GenBank/DDBJ databases">
        <title>Nitratireductor arenosus sp. nov., Isolated from sea sand, Jeju island, South Korea.</title>
        <authorList>
            <person name="Kim W."/>
        </authorList>
    </citation>
    <scope>NUCLEOTIDE SEQUENCE [LARGE SCALE GENOMIC DNA]</scope>
    <source>
        <strain evidence="2 3">CAU 1489</strain>
    </source>
</reference>
<evidence type="ECO:0000313" key="2">
    <source>
        <dbReference type="EMBL" id="MVA97837.1"/>
    </source>
</evidence>
<gene>
    <name evidence="2" type="ORF">GN330_11335</name>
</gene>
<name>A0A844QFI3_9HYPH</name>
<comment type="caution">
    <text evidence="2">The sequence shown here is derived from an EMBL/GenBank/DDBJ whole genome shotgun (WGS) entry which is preliminary data.</text>
</comment>
<dbReference type="Pfam" id="PF13177">
    <property type="entry name" value="DNA_pol3_delta2"/>
    <property type="match status" value="1"/>
</dbReference>
<dbReference type="EMBL" id="WPHG01000002">
    <property type="protein sequence ID" value="MVA97837.1"/>
    <property type="molecule type" value="Genomic_DNA"/>
</dbReference>
<evidence type="ECO:0000313" key="3">
    <source>
        <dbReference type="Proteomes" id="UP000463224"/>
    </source>
</evidence>
<dbReference type="InterPro" id="IPR003593">
    <property type="entry name" value="AAA+_ATPase"/>
</dbReference>
<feature type="domain" description="AAA+ ATPase" evidence="1">
    <location>
        <begin position="45"/>
        <end position="201"/>
    </location>
</feature>
<dbReference type="InterPro" id="IPR027417">
    <property type="entry name" value="P-loop_NTPase"/>
</dbReference>
<dbReference type="EC" id="2.7.7.7" evidence="2"/>
<dbReference type="NCBIfam" id="NF005677">
    <property type="entry name" value="PRK07471.1"/>
    <property type="match status" value="1"/>
</dbReference>
<dbReference type="GO" id="GO:0006261">
    <property type="term" value="P:DNA-templated DNA replication"/>
    <property type="evidence" value="ECO:0007669"/>
    <property type="project" value="TreeGrafter"/>
</dbReference>
<dbReference type="PANTHER" id="PTHR11669">
    <property type="entry name" value="REPLICATION FACTOR C / DNA POLYMERASE III GAMMA-TAU SUBUNIT"/>
    <property type="match status" value="1"/>
</dbReference>
<dbReference type="Gene3D" id="3.40.50.300">
    <property type="entry name" value="P-loop containing nucleotide triphosphate hydrolases"/>
    <property type="match status" value="1"/>
</dbReference>
<evidence type="ECO:0000259" key="1">
    <source>
        <dbReference type="SMART" id="SM00382"/>
    </source>
</evidence>
<dbReference type="NCBIfam" id="NF006586">
    <property type="entry name" value="PRK09112.1"/>
    <property type="match status" value="1"/>
</dbReference>
<protein>
    <submittedName>
        <fullName evidence="2">DNA polymerase III subunit delta</fullName>
        <ecNumber evidence="2">2.7.7.7</ecNumber>
    </submittedName>
</protein>
<dbReference type="SUPFAM" id="SSF52540">
    <property type="entry name" value="P-loop containing nucleoside triphosphate hydrolases"/>
    <property type="match status" value="1"/>
</dbReference>
<dbReference type="RefSeq" id="WP_156712747.1">
    <property type="nucleotide sequence ID" value="NZ_WPHG01000002.1"/>
</dbReference>
<dbReference type="GO" id="GO:0003887">
    <property type="term" value="F:DNA-directed DNA polymerase activity"/>
    <property type="evidence" value="ECO:0007669"/>
    <property type="project" value="UniProtKB-EC"/>
</dbReference>
<dbReference type="PANTHER" id="PTHR11669:SF8">
    <property type="entry name" value="DNA POLYMERASE III SUBUNIT DELTA"/>
    <property type="match status" value="1"/>
</dbReference>
<dbReference type="InterPro" id="IPR050238">
    <property type="entry name" value="DNA_Rep/Repair_Clamp_Loader"/>
</dbReference>
<keyword evidence="2" id="KW-0548">Nucleotidyltransferase</keyword>
<dbReference type="AlphaFoldDB" id="A0A844QFI3"/>
<dbReference type="SMART" id="SM00382">
    <property type="entry name" value="AAA"/>
    <property type="match status" value="1"/>
</dbReference>
<keyword evidence="3" id="KW-1185">Reference proteome</keyword>
<accession>A0A844QFI3</accession>
<keyword evidence="2" id="KW-0808">Transferase</keyword>
<organism evidence="2 3">
    <name type="scientific">Nitratireductor arenosus</name>
    <dbReference type="NCBI Taxonomy" id="2682096"/>
    <lineage>
        <taxon>Bacteria</taxon>
        <taxon>Pseudomonadati</taxon>
        <taxon>Pseudomonadota</taxon>
        <taxon>Alphaproteobacteria</taxon>
        <taxon>Hyphomicrobiales</taxon>
        <taxon>Phyllobacteriaceae</taxon>
        <taxon>Nitratireductor</taxon>
    </lineage>
</organism>
<proteinExistence type="predicted"/>
<sequence length="350" mass="37719">MSFERSGALQHDTLEDIPEPAENPILFGHGDVVARIAKAHRAGKLHHALVLAGPRGIGKATLAFHLAYHLLRYPDAADAPETLAAPDPETTLFKLIANGGHPSILHLTRPVNERTKAFRTAVTVEEIRKVQRFLSFTAHDGGYRVVIIDPADDMNQNAANALLKNLEEPPARTQFILITHAAGGLLPTIRSRCQIVRLQPLAETDFASALTGLGIAPQDTETAKALMARAGGSVREAILLTQYGGLEIAAAIEEIATVARFDVAKTWRLADAAAARDRTMAFSLFNRHVLDHAAALAVEAAHSGALARADALSQFWHDANRAIVEAETYNLDKRQHVAGLMRAMHAALAG</sequence>